<dbReference type="EMBL" id="JBHLVX010000042">
    <property type="protein sequence ID" value="MFC0268437.1"/>
    <property type="molecule type" value="Genomic_DNA"/>
</dbReference>
<dbReference type="InterPro" id="IPR017703">
    <property type="entry name" value="YgfZ/GCV_T_CS"/>
</dbReference>
<evidence type="ECO:0000313" key="2">
    <source>
        <dbReference type="EMBL" id="MFC0268437.1"/>
    </source>
</evidence>
<evidence type="ECO:0000256" key="1">
    <source>
        <dbReference type="SAM" id="MobiDB-lite"/>
    </source>
</evidence>
<dbReference type="Gene3D" id="3.30.70.1400">
    <property type="entry name" value="Aminomethyltransferase beta-barrel domains"/>
    <property type="match status" value="1"/>
</dbReference>
<dbReference type="RefSeq" id="WP_019950307.1">
    <property type="nucleotide sequence ID" value="NZ_JBHLVX010000042.1"/>
</dbReference>
<comment type="caution">
    <text evidence="2">The sequence shown here is derived from an EMBL/GenBank/DDBJ whole genome shotgun (WGS) entry which is preliminary data.</text>
</comment>
<dbReference type="Proteomes" id="UP001589814">
    <property type="component" value="Unassembled WGS sequence"/>
</dbReference>
<accession>A0ABV6G641</accession>
<dbReference type="PANTHER" id="PTHR22602:SF0">
    <property type="entry name" value="TRANSFERASE CAF17, MITOCHONDRIAL-RELATED"/>
    <property type="match status" value="1"/>
</dbReference>
<feature type="compositionally biased region" description="Polar residues" evidence="1">
    <location>
        <begin position="64"/>
        <end position="73"/>
    </location>
</feature>
<reference evidence="2 3" key="1">
    <citation type="submission" date="2024-09" db="EMBL/GenBank/DDBJ databases">
        <authorList>
            <person name="Sun Q."/>
            <person name="Mori K."/>
        </authorList>
    </citation>
    <scope>NUCLEOTIDE SEQUENCE [LARGE SCALE GENOMIC DNA]</scope>
    <source>
        <strain evidence="2 3">CCM 7415</strain>
    </source>
</reference>
<keyword evidence="3" id="KW-1185">Reference proteome</keyword>
<dbReference type="PANTHER" id="PTHR22602">
    <property type="entry name" value="TRANSFERASE CAF17, MITOCHONDRIAL-RELATED"/>
    <property type="match status" value="1"/>
</dbReference>
<organism evidence="2 3">
    <name type="scientific">Kushneria aurantia</name>
    <dbReference type="NCBI Taxonomy" id="504092"/>
    <lineage>
        <taxon>Bacteria</taxon>
        <taxon>Pseudomonadati</taxon>
        <taxon>Pseudomonadota</taxon>
        <taxon>Gammaproteobacteria</taxon>
        <taxon>Oceanospirillales</taxon>
        <taxon>Halomonadaceae</taxon>
        <taxon>Kushneria</taxon>
    </lineage>
</organism>
<feature type="region of interest" description="Disordered" evidence="1">
    <location>
        <begin position="62"/>
        <end position="82"/>
    </location>
</feature>
<dbReference type="Gene3D" id="2.40.30.160">
    <property type="match status" value="1"/>
</dbReference>
<dbReference type="Gene3D" id="3.30.70.1630">
    <property type="match status" value="1"/>
</dbReference>
<dbReference type="SUPFAM" id="SSF103025">
    <property type="entry name" value="Folate-binding domain"/>
    <property type="match status" value="1"/>
</dbReference>
<name>A0ABV6G641_9GAMM</name>
<dbReference type="NCBIfam" id="TIGR03317">
    <property type="entry name" value="ygfZ_signature"/>
    <property type="match status" value="1"/>
</dbReference>
<protein>
    <submittedName>
        <fullName evidence="2">YgfZ/GcvT domain-containing protein</fullName>
    </submittedName>
</protein>
<gene>
    <name evidence="2" type="ORF">ACFFHW_10670</name>
</gene>
<evidence type="ECO:0000313" key="3">
    <source>
        <dbReference type="Proteomes" id="UP001589814"/>
    </source>
</evidence>
<proteinExistence type="predicted"/>
<dbReference type="InterPro" id="IPR045179">
    <property type="entry name" value="YgfZ/GcvT"/>
</dbReference>
<sequence length="352" mass="38331">MTSSTSNAWQQLLEQQGFNRDAHGELQRGQPQDSAALQASAALMPLEQLCVLEIHGPDGEKFLQGQTSASTAHATEHVGPPTVFCTPKGRTIANAQLIHPGEERWWLLLARSVAEPLRQHLGKYIPFYKAEIALRDDLALFGVAGAEGGTLLESDGLPLPRQQWGVRLAGDSVITRHPHQQPRFLLAAPVESAGTRYARLAEGALQTSEALWTRLDIQAGLLWLDGDQTEAWLPQMFNWEALAGISFKKGCYTGQEVVARAHYRGQVKKRLMHLSVALETAPAAGTAVIDAERGKSVGEVMRAAAPEDGRVELLAILTIKDEMPSLTIDDQPAHLSPLPYALARLDPETLEG</sequence>